<dbReference type="Gene3D" id="4.10.60.10">
    <property type="entry name" value="Zinc finger, CCHC-type"/>
    <property type="match status" value="1"/>
</dbReference>
<dbReference type="PROSITE" id="PS50158">
    <property type="entry name" value="ZF_CCHC"/>
    <property type="match status" value="1"/>
</dbReference>
<evidence type="ECO:0000313" key="5">
    <source>
        <dbReference type="Proteomes" id="UP001153636"/>
    </source>
</evidence>
<evidence type="ECO:0000256" key="2">
    <source>
        <dbReference type="SAM" id="MobiDB-lite"/>
    </source>
</evidence>
<dbReference type="GO" id="GO:0003676">
    <property type="term" value="F:nucleic acid binding"/>
    <property type="evidence" value="ECO:0007669"/>
    <property type="project" value="InterPro"/>
</dbReference>
<keyword evidence="1" id="KW-0479">Metal-binding</keyword>
<dbReference type="GO" id="GO:0008270">
    <property type="term" value="F:zinc ion binding"/>
    <property type="evidence" value="ECO:0007669"/>
    <property type="project" value="UniProtKB-KW"/>
</dbReference>
<evidence type="ECO:0000256" key="1">
    <source>
        <dbReference type="PROSITE-ProRule" id="PRU00047"/>
    </source>
</evidence>
<reference evidence="4" key="1">
    <citation type="submission" date="2022-01" db="EMBL/GenBank/DDBJ databases">
        <authorList>
            <person name="King R."/>
        </authorList>
    </citation>
    <scope>NUCLEOTIDE SEQUENCE</scope>
</reference>
<accession>A0A9P0GDF2</accession>
<gene>
    <name evidence="4" type="ORF">PSYICH_LOCUS7038</name>
</gene>
<feature type="region of interest" description="Disordered" evidence="2">
    <location>
        <begin position="44"/>
        <end position="68"/>
    </location>
</feature>
<keyword evidence="1" id="KW-0862">Zinc</keyword>
<dbReference type="InterPro" id="IPR036875">
    <property type="entry name" value="Znf_CCHC_sf"/>
</dbReference>
<proteinExistence type="predicted"/>
<sequence>MLSFSMSRPPLILAEGEWYTEYKDGPGEPIHLLFWRRSVPEQEVEDNSINTMPRPQPSTPDPSSQSRVLSPVTNFIKVRPDSCSRCGDTGHRRERCNRAPILFCSRCGRVGTLSRLCGCPPITTLQ</sequence>
<dbReference type="OrthoDB" id="6783393at2759"/>
<evidence type="ECO:0000259" key="3">
    <source>
        <dbReference type="PROSITE" id="PS50158"/>
    </source>
</evidence>
<dbReference type="SUPFAM" id="SSF57756">
    <property type="entry name" value="Retrovirus zinc finger-like domains"/>
    <property type="match status" value="1"/>
</dbReference>
<feature type="domain" description="CCHC-type" evidence="3">
    <location>
        <begin position="83"/>
        <end position="96"/>
    </location>
</feature>
<dbReference type="AlphaFoldDB" id="A0A9P0GDF2"/>
<dbReference type="EMBL" id="OV651814">
    <property type="protein sequence ID" value="CAH1106851.1"/>
    <property type="molecule type" value="Genomic_DNA"/>
</dbReference>
<dbReference type="InterPro" id="IPR001878">
    <property type="entry name" value="Znf_CCHC"/>
</dbReference>
<keyword evidence="1" id="KW-0863">Zinc-finger</keyword>
<name>A0A9P0GDF2_9CUCU</name>
<protein>
    <recommendedName>
        <fullName evidence="3">CCHC-type domain-containing protein</fullName>
    </recommendedName>
</protein>
<organism evidence="4 5">
    <name type="scientific">Psylliodes chrysocephalus</name>
    <dbReference type="NCBI Taxonomy" id="3402493"/>
    <lineage>
        <taxon>Eukaryota</taxon>
        <taxon>Metazoa</taxon>
        <taxon>Ecdysozoa</taxon>
        <taxon>Arthropoda</taxon>
        <taxon>Hexapoda</taxon>
        <taxon>Insecta</taxon>
        <taxon>Pterygota</taxon>
        <taxon>Neoptera</taxon>
        <taxon>Endopterygota</taxon>
        <taxon>Coleoptera</taxon>
        <taxon>Polyphaga</taxon>
        <taxon>Cucujiformia</taxon>
        <taxon>Chrysomeloidea</taxon>
        <taxon>Chrysomelidae</taxon>
        <taxon>Galerucinae</taxon>
        <taxon>Alticini</taxon>
        <taxon>Psylliodes</taxon>
    </lineage>
</organism>
<keyword evidence="5" id="KW-1185">Reference proteome</keyword>
<evidence type="ECO:0000313" key="4">
    <source>
        <dbReference type="EMBL" id="CAH1106851.1"/>
    </source>
</evidence>
<dbReference type="Proteomes" id="UP001153636">
    <property type="component" value="Chromosome 2"/>
</dbReference>